<evidence type="ECO:0000313" key="3">
    <source>
        <dbReference type="Proteomes" id="UP000235392"/>
    </source>
</evidence>
<dbReference type="EMBL" id="PGCI01000263">
    <property type="protein sequence ID" value="PLW31688.1"/>
    <property type="molecule type" value="Genomic_DNA"/>
</dbReference>
<feature type="region of interest" description="Disordered" evidence="1">
    <location>
        <begin position="251"/>
        <end position="275"/>
    </location>
</feature>
<accession>A0A2N5U1V6</accession>
<dbReference type="Proteomes" id="UP000235392">
    <property type="component" value="Unassembled WGS sequence"/>
</dbReference>
<name>A0A2N5U1V6_9BASI</name>
<sequence length="286" mass="31104">MPLLVGQAESESTAITHLTLPVQTGNTLTTFAKNIKSFGRFDDAFISAIWNQLSSRDDLSLFSESIDLSAIYLRDSPMASTSPGRQTNCTKMVIQDRDLLEPLSSVAPGGLSLPKKQNGLLRVGKEEDEKHVFKAPQPIRASESGLDHLAMRKRHLDIIVRHPDYGALVDSEVEIEAVNSRSWMSIIRMYVHQVKLAYLSPALNSPTGVQAVLHLAEPTGANALSTTSANNQFKLSEPNQIPLNAHLPSLRNNRASGPTSADVLNSPHGTRAQTLPEVVIDPSSIT</sequence>
<evidence type="ECO:0000313" key="2">
    <source>
        <dbReference type="EMBL" id="PLW31688.1"/>
    </source>
</evidence>
<protein>
    <submittedName>
        <fullName evidence="2">Uncharacterized protein</fullName>
    </submittedName>
</protein>
<feature type="compositionally biased region" description="Polar residues" evidence="1">
    <location>
        <begin position="251"/>
        <end position="273"/>
    </location>
</feature>
<evidence type="ECO:0000256" key="1">
    <source>
        <dbReference type="SAM" id="MobiDB-lite"/>
    </source>
</evidence>
<reference evidence="2 3" key="1">
    <citation type="submission" date="2017-11" db="EMBL/GenBank/DDBJ databases">
        <title>De novo assembly and phasing of dikaryotic genomes from two isolates of Puccinia coronata f. sp. avenae, the causal agent of oat crown rust.</title>
        <authorList>
            <person name="Miller M.E."/>
            <person name="Zhang Y."/>
            <person name="Omidvar V."/>
            <person name="Sperschneider J."/>
            <person name="Schwessinger B."/>
            <person name="Raley C."/>
            <person name="Palmer J.M."/>
            <person name="Garnica D."/>
            <person name="Upadhyaya N."/>
            <person name="Rathjen J."/>
            <person name="Taylor J.M."/>
            <person name="Park R.F."/>
            <person name="Dodds P.N."/>
            <person name="Hirsch C.D."/>
            <person name="Kianian S.F."/>
            <person name="Figueroa M."/>
        </authorList>
    </citation>
    <scope>NUCLEOTIDE SEQUENCE [LARGE SCALE GENOMIC DNA]</scope>
    <source>
        <strain evidence="2">12SD80</strain>
    </source>
</reference>
<dbReference type="AlphaFoldDB" id="A0A2N5U1V6"/>
<organism evidence="2 3">
    <name type="scientific">Puccinia coronata f. sp. avenae</name>
    <dbReference type="NCBI Taxonomy" id="200324"/>
    <lineage>
        <taxon>Eukaryota</taxon>
        <taxon>Fungi</taxon>
        <taxon>Dikarya</taxon>
        <taxon>Basidiomycota</taxon>
        <taxon>Pucciniomycotina</taxon>
        <taxon>Pucciniomycetes</taxon>
        <taxon>Pucciniales</taxon>
        <taxon>Pucciniaceae</taxon>
        <taxon>Puccinia</taxon>
    </lineage>
</organism>
<proteinExistence type="predicted"/>
<gene>
    <name evidence="2" type="ORF">PCASD_10914</name>
</gene>
<comment type="caution">
    <text evidence="2">The sequence shown here is derived from an EMBL/GenBank/DDBJ whole genome shotgun (WGS) entry which is preliminary data.</text>
</comment>